<dbReference type="InterPro" id="IPR011701">
    <property type="entry name" value="MFS"/>
</dbReference>
<feature type="transmembrane region" description="Helical" evidence="6">
    <location>
        <begin position="312"/>
        <end position="331"/>
    </location>
</feature>
<feature type="transmembrane region" description="Helical" evidence="6">
    <location>
        <begin position="251"/>
        <end position="273"/>
    </location>
</feature>
<dbReference type="Proteomes" id="UP000266183">
    <property type="component" value="Chromosome"/>
</dbReference>
<feature type="transmembrane region" description="Helical" evidence="6">
    <location>
        <begin position="55"/>
        <end position="75"/>
    </location>
</feature>
<dbReference type="InterPro" id="IPR020846">
    <property type="entry name" value="MFS_dom"/>
</dbReference>
<feature type="transmembrane region" description="Helical" evidence="6">
    <location>
        <begin position="105"/>
        <end position="123"/>
    </location>
</feature>
<keyword evidence="2" id="KW-0813">Transport</keyword>
<evidence type="ECO:0000256" key="5">
    <source>
        <dbReference type="ARBA" id="ARBA00023136"/>
    </source>
</evidence>
<evidence type="ECO:0000256" key="2">
    <source>
        <dbReference type="ARBA" id="ARBA00022448"/>
    </source>
</evidence>
<reference evidence="9" key="1">
    <citation type="submission" date="2018-09" db="EMBL/GenBank/DDBJ databases">
        <title>Chryseolinea sp. KIS68-18 isolated from soil.</title>
        <authorList>
            <person name="Weon H.-Y."/>
            <person name="Kwon S.-W."/>
            <person name="Lee S.A."/>
        </authorList>
    </citation>
    <scope>NUCLEOTIDE SEQUENCE [LARGE SCALE GENOMIC DNA]</scope>
    <source>
        <strain evidence="9">KIS68-18</strain>
    </source>
</reference>
<dbReference type="SUPFAM" id="SSF103473">
    <property type="entry name" value="MFS general substrate transporter"/>
    <property type="match status" value="1"/>
</dbReference>
<gene>
    <name evidence="8" type="ORF">D4L85_04995</name>
</gene>
<name>A0A385SJ68_9BACT</name>
<dbReference type="PANTHER" id="PTHR23502:SF132">
    <property type="entry name" value="POLYAMINE TRANSPORTER 2-RELATED"/>
    <property type="match status" value="1"/>
</dbReference>
<dbReference type="InterPro" id="IPR036259">
    <property type="entry name" value="MFS_trans_sf"/>
</dbReference>
<comment type="subcellular location">
    <subcellularLocation>
        <location evidence="1">Membrane</location>
        <topology evidence="1">Multi-pass membrane protein</topology>
    </subcellularLocation>
</comment>
<proteinExistence type="predicted"/>
<evidence type="ECO:0000313" key="9">
    <source>
        <dbReference type="Proteomes" id="UP000266183"/>
    </source>
</evidence>
<evidence type="ECO:0000256" key="4">
    <source>
        <dbReference type="ARBA" id="ARBA00022989"/>
    </source>
</evidence>
<dbReference type="OrthoDB" id="9814303at2"/>
<sequence>MEHQNMKTLKETHVAISTLLAFALIPLSGFATDIYLPSFPTMATFFGTSQGDIQLSLVVFVVSSGVGQLFVGSLLDSFGRYRLSLASLVVFAVSCFVIANSHSLPLVLAMRVIQGLAVALIVVGKRAFFMDMYSGERLKHYTSLFSIIWATAPITAPFIGGFLHHYFGWESNFYFLGSATLIILALELRYGGETLKASHPFKLRHLLNIYISKLETADFSLSLVILGLCFSMVILYSMASPFIIEQVFHQSAVTTGNCSLLSGLAVMIGGLLSKSSMRLSLYSKMSVAGPLLFTLSIIMIIAMYYFPSLLTMMTLVMALHIVSGFTFNTFYSHALGRFTTNAGIVSGITGGGTYIITSLLSYALVRALDVQNLVILGMAYLLIASLIGGSLILFIQAQRRVAVREQRAEAAI</sequence>
<evidence type="ECO:0000256" key="1">
    <source>
        <dbReference type="ARBA" id="ARBA00004141"/>
    </source>
</evidence>
<evidence type="ECO:0000313" key="8">
    <source>
        <dbReference type="EMBL" id="AYB29975.1"/>
    </source>
</evidence>
<feature type="transmembrane region" description="Helical" evidence="6">
    <location>
        <begin position="285"/>
        <end position="306"/>
    </location>
</feature>
<dbReference type="GO" id="GO:1990961">
    <property type="term" value="P:xenobiotic detoxification by transmembrane export across the plasma membrane"/>
    <property type="evidence" value="ECO:0007669"/>
    <property type="project" value="TreeGrafter"/>
</dbReference>
<evidence type="ECO:0000259" key="7">
    <source>
        <dbReference type="PROSITE" id="PS50850"/>
    </source>
</evidence>
<evidence type="ECO:0000256" key="3">
    <source>
        <dbReference type="ARBA" id="ARBA00022692"/>
    </source>
</evidence>
<feature type="transmembrane region" description="Helical" evidence="6">
    <location>
        <begin position="173"/>
        <end position="192"/>
    </location>
</feature>
<protein>
    <submittedName>
        <fullName evidence="8">MFS transporter</fullName>
    </submittedName>
</protein>
<dbReference type="GO" id="GO:0005886">
    <property type="term" value="C:plasma membrane"/>
    <property type="evidence" value="ECO:0007669"/>
    <property type="project" value="TreeGrafter"/>
</dbReference>
<keyword evidence="4 6" id="KW-1133">Transmembrane helix</keyword>
<feature type="transmembrane region" description="Helical" evidence="6">
    <location>
        <begin position="144"/>
        <end position="167"/>
    </location>
</feature>
<keyword evidence="5 6" id="KW-0472">Membrane</keyword>
<dbReference type="RefSeq" id="WP_119753282.1">
    <property type="nucleotide sequence ID" value="NZ_CP032382.1"/>
</dbReference>
<dbReference type="EMBL" id="CP032382">
    <property type="protein sequence ID" value="AYB29975.1"/>
    <property type="molecule type" value="Genomic_DNA"/>
</dbReference>
<organism evidence="8 9">
    <name type="scientific">Chryseolinea soli</name>
    <dbReference type="NCBI Taxonomy" id="2321403"/>
    <lineage>
        <taxon>Bacteria</taxon>
        <taxon>Pseudomonadati</taxon>
        <taxon>Bacteroidota</taxon>
        <taxon>Cytophagia</taxon>
        <taxon>Cytophagales</taxon>
        <taxon>Fulvivirgaceae</taxon>
        <taxon>Chryseolinea</taxon>
    </lineage>
</organism>
<dbReference type="AlphaFoldDB" id="A0A385SJ68"/>
<accession>A0A385SJ68</accession>
<keyword evidence="3 6" id="KW-0812">Transmembrane</keyword>
<dbReference type="PROSITE" id="PS50850">
    <property type="entry name" value="MFS"/>
    <property type="match status" value="1"/>
</dbReference>
<feature type="transmembrane region" description="Helical" evidence="6">
    <location>
        <begin position="370"/>
        <end position="395"/>
    </location>
</feature>
<dbReference type="PANTHER" id="PTHR23502">
    <property type="entry name" value="MAJOR FACILITATOR SUPERFAMILY"/>
    <property type="match status" value="1"/>
</dbReference>
<keyword evidence="9" id="KW-1185">Reference proteome</keyword>
<feature type="transmembrane region" description="Helical" evidence="6">
    <location>
        <begin position="343"/>
        <end position="364"/>
    </location>
</feature>
<feature type="transmembrane region" description="Helical" evidence="6">
    <location>
        <begin position="82"/>
        <end position="99"/>
    </location>
</feature>
<dbReference type="Pfam" id="PF07690">
    <property type="entry name" value="MFS_1"/>
    <property type="match status" value="1"/>
</dbReference>
<evidence type="ECO:0000256" key="6">
    <source>
        <dbReference type="SAM" id="Phobius"/>
    </source>
</evidence>
<dbReference type="Gene3D" id="1.20.1720.10">
    <property type="entry name" value="Multidrug resistance protein D"/>
    <property type="match status" value="1"/>
</dbReference>
<dbReference type="GO" id="GO:0015385">
    <property type="term" value="F:sodium:proton antiporter activity"/>
    <property type="evidence" value="ECO:0007669"/>
    <property type="project" value="TreeGrafter"/>
</dbReference>
<dbReference type="KEGG" id="chk:D4L85_04995"/>
<feature type="domain" description="Major facilitator superfamily (MFS) profile" evidence="7">
    <location>
        <begin position="17"/>
        <end position="400"/>
    </location>
</feature>
<feature type="transmembrane region" description="Helical" evidence="6">
    <location>
        <begin position="219"/>
        <end position="239"/>
    </location>
</feature>